<protein>
    <recommendedName>
        <fullName evidence="3">DUF4625 domain-containing protein</fullName>
    </recommendedName>
</protein>
<sequence length="136" mass="14987">MKKPLLYSLFILSFCGCGKKEQELNPDFTVGLTGDYPVIAYNDAATDTKIPGTKYTASLGVTKVDMTHIHVKMTSNFSGTTRTDDIADFELMRDASNPSLYAIYYRSSDIGTITTSEITIVDNTAPRNVTTIKAKR</sequence>
<evidence type="ECO:0000313" key="1">
    <source>
        <dbReference type="EMBL" id="MCK8493016.1"/>
    </source>
</evidence>
<dbReference type="RefSeq" id="WP_248477599.1">
    <property type="nucleotide sequence ID" value="NZ_JALPRF010000002.1"/>
</dbReference>
<proteinExistence type="predicted"/>
<keyword evidence="2" id="KW-1185">Reference proteome</keyword>
<name>A0ABT0HLG9_9BACT</name>
<gene>
    <name evidence="1" type="ORF">M0L20_14200</name>
</gene>
<accession>A0ABT0HLG9</accession>
<evidence type="ECO:0008006" key="3">
    <source>
        <dbReference type="Google" id="ProtNLM"/>
    </source>
</evidence>
<evidence type="ECO:0000313" key="2">
    <source>
        <dbReference type="Proteomes" id="UP001202180"/>
    </source>
</evidence>
<organism evidence="1 2">
    <name type="scientific">Spirosoma liriopis</name>
    <dbReference type="NCBI Taxonomy" id="2937440"/>
    <lineage>
        <taxon>Bacteria</taxon>
        <taxon>Pseudomonadati</taxon>
        <taxon>Bacteroidota</taxon>
        <taxon>Cytophagia</taxon>
        <taxon>Cytophagales</taxon>
        <taxon>Cytophagaceae</taxon>
        <taxon>Spirosoma</taxon>
    </lineage>
</organism>
<reference evidence="1 2" key="1">
    <citation type="submission" date="2022-04" db="EMBL/GenBank/DDBJ databases">
        <title>Spirosoma sp. strain RP8 genome sequencing and assembly.</title>
        <authorList>
            <person name="Jung Y."/>
        </authorList>
    </citation>
    <scope>NUCLEOTIDE SEQUENCE [LARGE SCALE GENOMIC DNA]</scope>
    <source>
        <strain evidence="1 2">RP8</strain>
    </source>
</reference>
<comment type="caution">
    <text evidence="1">The sequence shown here is derived from an EMBL/GenBank/DDBJ whole genome shotgun (WGS) entry which is preliminary data.</text>
</comment>
<dbReference type="Proteomes" id="UP001202180">
    <property type="component" value="Unassembled WGS sequence"/>
</dbReference>
<dbReference type="PROSITE" id="PS51257">
    <property type="entry name" value="PROKAR_LIPOPROTEIN"/>
    <property type="match status" value="1"/>
</dbReference>
<dbReference type="EMBL" id="JALPRF010000002">
    <property type="protein sequence ID" value="MCK8493016.1"/>
    <property type="molecule type" value="Genomic_DNA"/>
</dbReference>